<dbReference type="CDD" id="cd05233">
    <property type="entry name" value="SDR_c"/>
    <property type="match status" value="1"/>
</dbReference>
<dbReference type="PROSITE" id="PS00061">
    <property type="entry name" value="ADH_SHORT"/>
    <property type="match status" value="1"/>
</dbReference>
<dbReference type="EMBL" id="JAERTZ010000002">
    <property type="protein sequence ID" value="MBL1375882.1"/>
    <property type="molecule type" value="Genomic_DNA"/>
</dbReference>
<evidence type="ECO:0000313" key="4">
    <source>
        <dbReference type="Proteomes" id="UP000638570"/>
    </source>
</evidence>
<dbReference type="InterPro" id="IPR036291">
    <property type="entry name" value="NAD(P)-bd_dom_sf"/>
</dbReference>
<accession>A0ABS1QM01</accession>
<evidence type="ECO:0000259" key="2">
    <source>
        <dbReference type="SMART" id="SM00822"/>
    </source>
</evidence>
<dbReference type="InterPro" id="IPR057326">
    <property type="entry name" value="KR_dom"/>
</dbReference>
<organism evidence="3 4">
    <name type="scientific">Zobellella iuensis</name>
    <dbReference type="NCBI Taxonomy" id="2803811"/>
    <lineage>
        <taxon>Bacteria</taxon>
        <taxon>Pseudomonadati</taxon>
        <taxon>Pseudomonadota</taxon>
        <taxon>Gammaproteobacteria</taxon>
        <taxon>Aeromonadales</taxon>
        <taxon>Aeromonadaceae</taxon>
        <taxon>Zobellella</taxon>
    </lineage>
</organism>
<dbReference type="SUPFAM" id="SSF51735">
    <property type="entry name" value="NAD(P)-binding Rossmann-fold domains"/>
    <property type="match status" value="1"/>
</dbReference>
<dbReference type="InterPro" id="IPR020904">
    <property type="entry name" value="Sc_DH/Rdtase_CS"/>
</dbReference>
<keyword evidence="4" id="KW-1185">Reference proteome</keyword>
<sequence length="266" mass="27881">MQEMRVLITGASKGIGAGIARKLAAAAKSRGRRARLALGASRMGPELEQLLQELEAEGADARPVLGDLSQADTPARLVAEALAWCGGLDGVVANAGINAGGKPLAELEQDNWDQLFAVNVRANWLLARAAYPALADSRGSLVAVASMAGMHPHPGSGAYSSTKAALIMLCRQLALEWAGQGVRVNSISPGMVHTSLTARIYENTELTERRKQLVPLHRIGMPEDIGGLAAFLLSEEASYLTGQNLCVDGGFTDSVMGFIPGLSPAK</sequence>
<dbReference type="InterPro" id="IPR002347">
    <property type="entry name" value="SDR_fam"/>
</dbReference>
<dbReference type="PANTHER" id="PTHR43943:SF2">
    <property type="entry name" value="DEHYDROGENASE_REDUCTASE 4"/>
    <property type="match status" value="1"/>
</dbReference>
<comment type="caution">
    <text evidence="3">The sequence shown here is derived from an EMBL/GenBank/DDBJ whole genome shotgun (WGS) entry which is preliminary data.</text>
</comment>
<feature type="domain" description="Ketoreductase" evidence="2">
    <location>
        <begin position="4"/>
        <end position="190"/>
    </location>
</feature>
<dbReference type="Gene3D" id="3.40.50.720">
    <property type="entry name" value="NAD(P)-binding Rossmann-like Domain"/>
    <property type="match status" value="1"/>
</dbReference>
<proteinExistence type="inferred from homology"/>
<dbReference type="PRINTS" id="PR00080">
    <property type="entry name" value="SDRFAMILY"/>
</dbReference>
<protein>
    <submittedName>
        <fullName evidence="3">SDR family oxidoreductase</fullName>
    </submittedName>
</protein>
<reference evidence="4" key="1">
    <citation type="submission" date="2021-01" db="EMBL/GenBank/DDBJ databases">
        <title>Genome public.</title>
        <authorList>
            <person name="Liu C."/>
            <person name="Sun Q."/>
        </authorList>
    </citation>
    <scope>NUCLEOTIDE SEQUENCE [LARGE SCALE GENOMIC DNA]</scope>
    <source>
        <strain evidence="4">CGMCC 1.18722</strain>
    </source>
</reference>
<dbReference type="RefSeq" id="WP_202081857.1">
    <property type="nucleotide sequence ID" value="NZ_JAERTZ010000002.1"/>
</dbReference>
<name>A0ABS1QM01_9GAMM</name>
<dbReference type="Pfam" id="PF13561">
    <property type="entry name" value="adh_short_C2"/>
    <property type="match status" value="1"/>
</dbReference>
<evidence type="ECO:0000256" key="1">
    <source>
        <dbReference type="ARBA" id="ARBA00006484"/>
    </source>
</evidence>
<dbReference type="Proteomes" id="UP000638570">
    <property type="component" value="Unassembled WGS sequence"/>
</dbReference>
<comment type="similarity">
    <text evidence="1">Belongs to the short-chain dehydrogenases/reductases (SDR) family.</text>
</comment>
<dbReference type="PANTHER" id="PTHR43943">
    <property type="entry name" value="DEHYDROGENASE/REDUCTASE (SDR FAMILY) MEMBER 4"/>
    <property type="match status" value="1"/>
</dbReference>
<dbReference type="SMART" id="SM00822">
    <property type="entry name" value="PKS_KR"/>
    <property type="match status" value="1"/>
</dbReference>
<dbReference type="PRINTS" id="PR00081">
    <property type="entry name" value="GDHRDH"/>
</dbReference>
<evidence type="ECO:0000313" key="3">
    <source>
        <dbReference type="EMBL" id="MBL1375882.1"/>
    </source>
</evidence>
<gene>
    <name evidence="3" type="ORF">JKV55_00860</name>
</gene>